<dbReference type="EnsemblMetazoa" id="XM_022789289">
    <property type="protein sequence ID" value="XP_022645024"/>
    <property type="gene ID" value="LOC111243544"/>
</dbReference>
<comment type="similarity">
    <text evidence="2">Belongs to the TMEM256 family.</text>
</comment>
<dbReference type="Proteomes" id="UP000594260">
    <property type="component" value="Unplaced"/>
</dbReference>
<evidence type="ECO:0000256" key="4">
    <source>
        <dbReference type="ARBA" id="ARBA00022989"/>
    </source>
</evidence>
<keyword evidence="3 6" id="KW-0812">Transmembrane</keyword>
<dbReference type="InterPro" id="IPR006696">
    <property type="entry name" value="DUF423"/>
</dbReference>
<keyword evidence="8" id="KW-1185">Reference proteome</keyword>
<feature type="transmembrane region" description="Helical" evidence="6">
    <location>
        <begin position="94"/>
        <end position="112"/>
    </location>
</feature>
<dbReference type="InParanoid" id="A0A7M7J0R8"/>
<dbReference type="OrthoDB" id="269173at2759"/>
<sequence>MGLQKAYEIAMVNGDYEKFKESQSTTPTTIVKLDAGVVTSADPTQGKDILLPPRYALCPPTLFIRIAAFLGASAVTLGAYGAHVLKPSGGMATIFHAANLYHFLHTLLLFMVSFSRYPRLTGTLLTLGIVVFSGTCYMHVFTESAQWMQATPYGGMLLIAAWTSFLL</sequence>
<dbReference type="PANTHER" id="PTHR43461">
    <property type="entry name" value="TRANSMEMBRANE PROTEIN 256"/>
    <property type="match status" value="1"/>
</dbReference>
<evidence type="ECO:0000256" key="3">
    <source>
        <dbReference type="ARBA" id="ARBA00022692"/>
    </source>
</evidence>
<dbReference type="AlphaFoldDB" id="A0A7M7J0R8"/>
<feature type="transmembrane region" description="Helical" evidence="6">
    <location>
        <begin position="147"/>
        <end position="166"/>
    </location>
</feature>
<dbReference type="RefSeq" id="XP_022645025.1">
    <property type="nucleotide sequence ID" value="XM_022789290.1"/>
</dbReference>
<feature type="transmembrane region" description="Helical" evidence="6">
    <location>
        <begin position="62"/>
        <end position="82"/>
    </location>
</feature>
<name>A0A7M7J0R8_VARDE</name>
<organism evidence="7 8">
    <name type="scientific">Varroa destructor</name>
    <name type="common">Honeybee mite</name>
    <dbReference type="NCBI Taxonomy" id="109461"/>
    <lineage>
        <taxon>Eukaryota</taxon>
        <taxon>Metazoa</taxon>
        <taxon>Ecdysozoa</taxon>
        <taxon>Arthropoda</taxon>
        <taxon>Chelicerata</taxon>
        <taxon>Arachnida</taxon>
        <taxon>Acari</taxon>
        <taxon>Parasitiformes</taxon>
        <taxon>Mesostigmata</taxon>
        <taxon>Gamasina</taxon>
        <taxon>Dermanyssoidea</taxon>
        <taxon>Varroidae</taxon>
        <taxon>Varroa</taxon>
    </lineage>
</organism>
<dbReference type="EnsemblMetazoa" id="XM_022789288">
    <property type="protein sequence ID" value="XP_022645023"/>
    <property type="gene ID" value="LOC111243544"/>
</dbReference>
<protein>
    <submittedName>
        <fullName evidence="7">Uncharacterized protein</fullName>
    </submittedName>
</protein>
<accession>A0A7M7J0R8</accession>
<dbReference type="GO" id="GO:0016020">
    <property type="term" value="C:membrane"/>
    <property type="evidence" value="ECO:0007669"/>
    <property type="project" value="UniProtKB-SubCell"/>
</dbReference>
<evidence type="ECO:0000313" key="7">
    <source>
        <dbReference type="EnsemblMetazoa" id="XP_022645026"/>
    </source>
</evidence>
<evidence type="ECO:0000256" key="1">
    <source>
        <dbReference type="ARBA" id="ARBA00004141"/>
    </source>
</evidence>
<evidence type="ECO:0000256" key="2">
    <source>
        <dbReference type="ARBA" id="ARBA00006208"/>
    </source>
</evidence>
<keyword evidence="5 6" id="KW-0472">Membrane</keyword>
<dbReference type="Pfam" id="PF04241">
    <property type="entry name" value="DUF423"/>
    <property type="match status" value="1"/>
</dbReference>
<dbReference type="RefSeq" id="XP_022645023.1">
    <property type="nucleotide sequence ID" value="XM_022789288.1"/>
</dbReference>
<evidence type="ECO:0000256" key="6">
    <source>
        <dbReference type="SAM" id="Phobius"/>
    </source>
</evidence>
<dbReference type="EnsemblMetazoa" id="XM_022789290">
    <property type="protein sequence ID" value="XP_022645025"/>
    <property type="gene ID" value="LOC111243544"/>
</dbReference>
<comment type="subcellular location">
    <subcellularLocation>
        <location evidence="1">Membrane</location>
        <topology evidence="1">Multi-pass membrane protein</topology>
    </subcellularLocation>
</comment>
<dbReference type="EnsemblMetazoa" id="XM_022789291">
    <property type="protein sequence ID" value="XP_022645026"/>
    <property type="gene ID" value="LOC111243544"/>
</dbReference>
<dbReference type="RefSeq" id="XP_022645024.1">
    <property type="nucleotide sequence ID" value="XM_022789289.1"/>
</dbReference>
<dbReference type="PANTHER" id="PTHR43461:SF1">
    <property type="entry name" value="TRANSMEMBRANE PROTEIN 256"/>
    <property type="match status" value="1"/>
</dbReference>
<dbReference type="OMA" id="VEYQFYH"/>
<dbReference type="RefSeq" id="XP_022645026.1">
    <property type="nucleotide sequence ID" value="XM_022789291.1"/>
</dbReference>
<keyword evidence="4 6" id="KW-1133">Transmembrane helix</keyword>
<proteinExistence type="inferred from homology"/>
<evidence type="ECO:0000256" key="5">
    <source>
        <dbReference type="ARBA" id="ARBA00023136"/>
    </source>
</evidence>
<evidence type="ECO:0000313" key="8">
    <source>
        <dbReference type="Proteomes" id="UP000594260"/>
    </source>
</evidence>
<dbReference type="GeneID" id="111243544"/>
<feature type="transmembrane region" description="Helical" evidence="6">
    <location>
        <begin position="124"/>
        <end position="141"/>
    </location>
</feature>
<dbReference type="KEGG" id="vde:111243544"/>
<reference evidence="7" key="1">
    <citation type="submission" date="2021-01" db="UniProtKB">
        <authorList>
            <consortium name="EnsemblMetazoa"/>
        </authorList>
    </citation>
    <scope>IDENTIFICATION</scope>
</reference>